<proteinExistence type="predicted"/>
<feature type="domain" description="Heterokaryon incompatibility" evidence="1">
    <location>
        <begin position="3"/>
        <end position="137"/>
    </location>
</feature>
<evidence type="ECO:0000313" key="2">
    <source>
        <dbReference type="EMBL" id="KAL1635361.1"/>
    </source>
</evidence>
<dbReference type="Proteomes" id="UP001521116">
    <property type="component" value="Unassembled WGS sequence"/>
</dbReference>
<keyword evidence="3" id="KW-1185">Reference proteome</keyword>
<gene>
    <name evidence="2" type="ORF">SLS56_001785</name>
</gene>
<protein>
    <recommendedName>
        <fullName evidence="1">Heterokaryon incompatibility domain-containing protein</fullName>
    </recommendedName>
</protein>
<dbReference type="PANTHER" id="PTHR33112:SF8">
    <property type="entry name" value="HETEROKARYON INCOMPATIBILITY DOMAIN-CONTAINING PROTEIN"/>
    <property type="match status" value="1"/>
</dbReference>
<name>A0ABR3T723_9PEZI</name>
<reference evidence="2 3" key="1">
    <citation type="submission" date="2024-02" db="EMBL/GenBank/DDBJ databases">
        <title>De novo assembly and annotation of 12 fungi associated with fruit tree decline syndrome in Ontario, Canada.</title>
        <authorList>
            <person name="Sulman M."/>
            <person name="Ellouze W."/>
            <person name="Ilyukhin E."/>
        </authorList>
    </citation>
    <scope>NUCLEOTIDE SEQUENCE [LARGE SCALE GENOMIC DNA]</scope>
    <source>
        <strain evidence="2 3">M1-105</strain>
    </source>
</reference>
<evidence type="ECO:0000313" key="3">
    <source>
        <dbReference type="Proteomes" id="UP001521116"/>
    </source>
</evidence>
<dbReference type="EMBL" id="JAJVDC020000011">
    <property type="protein sequence ID" value="KAL1635361.1"/>
    <property type="molecule type" value="Genomic_DNA"/>
</dbReference>
<accession>A0ABR3T723</accession>
<dbReference type="InterPro" id="IPR010730">
    <property type="entry name" value="HET"/>
</dbReference>
<dbReference type="PANTHER" id="PTHR33112">
    <property type="entry name" value="DOMAIN PROTEIN, PUTATIVE-RELATED"/>
    <property type="match status" value="1"/>
</dbReference>
<comment type="caution">
    <text evidence="2">The sequence shown here is derived from an EMBL/GenBank/DDBJ whole genome shotgun (WGS) entry which is preliminary data.</text>
</comment>
<dbReference type="Pfam" id="PF06985">
    <property type="entry name" value="HET"/>
    <property type="match status" value="1"/>
</dbReference>
<sequence length="450" mass="51336">MKNLPRTFRDAVSITRQLGLKYLWIDSLCILQDCEDDWHAHSASMCDIYKGATVTISADSAADCHDGIFHPMRNARKNDKQMIIYPPNGDTTNPIYVRRTSLSIFKFENENGSHGQRFMHYASETDPLFRRGWSLQEWILSRRVLRFGSEGLTWECEREVRCECHLGRSQSCFPPHLHEPQREEHIAKRTRNENRKELLNNWYALVEHYTGRELTFEQDRLPALAGLAAEAVPYAYEAYLCGHWKEYCFPESLLWTSKRTASEIGKPHVRHPNGYYAPTWSWASINGQVSTSSNSVIRPEFRVREIHGSPATNNLFGPLTPGAYIQAAGLTREFQVRKHEDPHCDLFDGDGYKTEPSRRVFACPPGKSQGQTFEVNLTVDVDAPGLEIGPGDILTFLLIAEKTGLVLKKKRGEAPKPGPAYERVAVFEIASDEDRKRWEAAAVRRPVMII</sequence>
<evidence type="ECO:0000259" key="1">
    <source>
        <dbReference type="Pfam" id="PF06985"/>
    </source>
</evidence>
<organism evidence="2 3">
    <name type="scientific">Neofusicoccum ribis</name>
    <dbReference type="NCBI Taxonomy" id="45134"/>
    <lineage>
        <taxon>Eukaryota</taxon>
        <taxon>Fungi</taxon>
        <taxon>Dikarya</taxon>
        <taxon>Ascomycota</taxon>
        <taxon>Pezizomycotina</taxon>
        <taxon>Dothideomycetes</taxon>
        <taxon>Dothideomycetes incertae sedis</taxon>
        <taxon>Botryosphaeriales</taxon>
        <taxon>Botryosphaeriaceae</taxon>
        <taxon>Neofusicoccum</taxon>
    </lineage>
</organism>